<reference evidence="1" key="1">
    <citation type="submission" date="2014-06" db="EMBL/GenBank/DDBJ databases">
        <title>Key roles for freshwater Actinobacteria revealed by deep metagenomic sequencing.</title>
        <authorList>
            <person name="Ghai R."/>
            <person name="Mizuno C.M."/>
            <person name="Picazo A."/>
            <person name="Camacho A."/>
            <person name="Rodriguez-Valera F."/>
        </authorList>
    </citation>
    <scope>NUCLEOTIDE SEQUENCE</scope>
</reference>
<sequence length="300" mass="34269">MLRAPPTESFLMPPSDPQLNKVRLGNPRVTGMEQFYTPPEIADQVMRNVKKRIGDLSGRILLEPAGGTGAFIDAAKAHGLKKVISFDIEPHHQKITLGDFLDQEINQKGLLTVTNPPFGRNNSLSIPFFNKAAQVSDLIVFIVPRSWRKWSVQNRLDQNFHLVRDDDLTINYVDVNGYDAHAKNRLRTCVQYWERKTKLRPIVKVKDMGIIERTTPELADAAMTLFGYNCGKLTTDFERKKVTTQMYLKFNHPRAKKAIENSDFSKFFMNTAYTEALSLPEINYVLNEYVYGDPMVQLLS</sequence>
<dbReference type="PRINTS" id="PR00507">
    <property type="entry name" value="N12N6MTFRASE"/>
</dbReference>
<evidence type="ECO:0008006" key="2">
    <source>
        <dbReference type="Google" id="ProtNLM"/>
    </source>
</evidence>
<gene>
    <name evidence="1" type="ORF">GM51_10130</name>
</gene>
<dbReference type="InterPro" id="IPR029063">
    <property type="entry name" value="SAM-dependent_MTases_sf"/>
</dbReference>
<protein>
    <recommendedName>
        <fullName evidence="2">SAM-dependent methyltransferase</fullName>
    </recommendedName>
</protein>
<dbReference type="Gene3D" id="3.40.50.150">
    <property type="entry name" value="Vaccinia Virus protein VP39"/>
    <property type="match status" value="1"/>
</dbReference>
<name>A0A094Q2J4_9ZZZZ</name>
<organism evidence="1">
    <name type="scientific">freshwater metagenome</name>
    <dbReference type="NCBI Taxonomy" id="449393"/>
    <lineage>
        <taxon>unclassified sequences</taxon>
        <taxon>metagenomes</taxon>
        <taxon>ecological metagenomes</taxon>
    </lineage>
</organism>
<accession>A0A094Q2J4</accession>
<dbReference type="AlphaFoldDB" id="A0A094Q2J4"/>
<comment type="caution">
    <text evidence="1">The sequence shown here is derived from an EMBL/GenBank/DDBJ whole genome shotgun (WGS) entry which is preliminary data.</text>
</comment>
<proteinExistence type="predicted"/>
<dbReference type="EMBL" id="JNSL01000058">
    <property type="protein sequence ID" value="KGA17597.1"/>
    <property type="molecule type" value="Genomic_DNA"/>
</dbReference>
<evidence type="ECO:0000313" key="1">
    <source>
        <dbReference type="EMBL" id="KGA17597.1"/>
    </source>
</evidence>
<dbReference type="SUPFAM" id="SSF53335">
    <property type="entry name" value="S-adenosyl-L-methionine-dependent methyltransferases"/>
    <property type="match status" value="1"/>
</dbReference>